<dbReference type="AlphaFoldDB" id="Q6KII1"/>
<evidence type="ECO:0000313" key="2">
    <source>
        <dbReference type="EMBL" id="AAT27595.1"/>
    </source>
</evidence>
<gene>
    <name evidence="2" type="ordered locus">MMOB1090</name>
</gene>
<name>Q6KII1_MYCM1</name>
<accession>Q6KII1</accession>
<feature type="transmembrane region" description="Helical" evidence="1">
    <location>
        <begin position="86"/>
        <end position="109"/>
    </location>
</feature>
<feature type="transmembrane region" description="Helical" evidence="1">
    <location>
        <begin position="47"/>
        <end position="74"/>
    </location>
</feature>
<keyword evidence="1" id="KW-1133">Transmembrane helix</keyword>
<dbReference type="RefSeq" id="WP_011264629.1">
    <property type="nucleotide sequence ID" value="NC_006908.1"/>
</dbReference>
<protein>
    <submittedName>
        <fullName evidence="2">Expressed protein</fullName>
    </submittedName>
</protein>
<sequence length="182" mass="21168">MKDKSSKNKNIIRTILLDSNEEKFYKIQNQVDIFLNNLNFKSKANHLIWILTSTLIFLLNIVLLGLASFTLGVILNDSNIGNSLELILSALVVFFTIFLFILLTVLAIYKSKSRFQKFKKAYQELEYLLIKSKMDIENYNYEKITILLENINDIYLKKPKNAKTLKVLKSIFINESSEDEDD</sequence>
<evidence type="ECO:0000256" key="1">
    <source>
        <dbReference type="SAM" id="Phobius"/>
    </source>
</evidence>
<keyword evidence="1" id="KW-0812">Transmembrane</keyword>
<reference evidence="2 3" key="1">
    <citation type="journal article" date="2004" name="Genome Res.">
        <title>The complete genome and proteome of Mycoplasma mobile.</title>
        <authorList>
            <person name="Jaffe J.D."/>
            <person name="Stange-Thomann N."/>
            <person name="Smith C."/>
            <person name="DeCaprio D."/>
            <person name="Fisher S."/>
            <person name="Butler J."/>
            <person name="Calvo S."/>
            <person name="Elkins T."/>
            <person name="FitzGerald M.G."/>
            <person name="Hafez N."/>
            <person name="Kodira C.D."/>
            <person name="Major J."/>
            <person name="Wang S."/>
            <person name="Wilkinson J."/>
            <person name="Nicol R."/>
            <person name="Nusbaum C."/>
            <person name="Birren B."/>
            <person name="Berg H.C."/>
            <person name="Church G.M."/>
        </authorList>
    </citation>
    <scope>NUCLEOTIDE SEQUENCE [LARGE SCALE GENOMIC DNA]</scope>
    <source>
        <strain evidence="3">ATCC 43663 / 163K / NCTC 11711</strain>
    </source>
</reference>
<dbReference type="STRING" id="267748.MMOB1090"/>
<proteinExistence type="predicted"/>
<keyword evidence="1" id="KW-0472">Membrane</keyword>
<keyword evidence="3" id="KW-1185">Reference proteome</keyword>
<dbReference type="EMBL" id="AE017308">
    <property type="protein sequence ID" value="AAT27595.1"/>
    <property type="molecule type" value="Genomic_DNA"/>
</dbReference>
<organism evidence="2 3">
    <name type="scientific">Mycoplasma mobile (strain ATCC 43663 / 163K / NCTC 11711)</name>
    <name type="common">Mesomycoplasma mobile</name>
    <dbReference type="NCBI Taxonomy" id="267748"/>
    <lineage>
        <taxon>Bacteria</taxon>
        <taxon>Bacillati</taxon>
        <taxon>Mycoplasmatota</taxon>
        <taxon>Mycoplasmoidales</taxon>
        <taxon>Metamycoplasmataceae</taxon>
        <taxon>Mesomycoplasma</taxon>
    </lineage>
</organism>
<dbReference type="HOGENOM" id="CLU_1480503_0_0_14"/>
<evidence type="ECO:0000313" key="3">
    <source>
        <dbReference type="Proteomes" id="UP000009072"/>
    </source>
</evidence>
<dbReference type="Proteomes" id="UP000009072">
    <property type="component" value="Chromosome"/>
</dbReference>
<dbReference type="KEGG" id="mmo:MMOB1090"/>